<dbReference type="AlphaFoldDB" id="A0A367XLK6"/>
<evidence type="ECO:0008006" key="3">
    <source>
        <dbReference type="Google" id="ProtNLM"/>
    </source>
</evidence>
<name>A0A367XLK6_9PROT</name>
<dbReference type="EMBL" id="JPWH01000001">
    <property type="protein sequence ID" value="RCK54050.1"/>
    <property type="molecule type" value="Genomic_DNA"/>
</dbReference>
<dbReference type="Proteomes" id="UP000252517">
    <property type="component" value="Unassembled WGS sequence"/>
</dbReference>
<comment type="caution">
    <text evidence="1">The sequence shown here is derived from an EMBL/GenBank/DDBJ whole genome shotgun (WGS) entry which is preliminary data.</text>
</comment>
<organism evidence="1 2">
    <name type="scientific">Thalassospira profundimaris</name>
    <dbReference type="NCBI Taxonomy" id="502049"/>
    <lineage>
        <taxon>Bacteria</taxon>
        <taxon>Pseudomonadati</taxon>
        <taxon>Pseudomonadota</taxon>
        <taxon>Alphaproteobacteria</taxon>
        <taxon>Rhodospirillales</taxon>
        <taxon>Thalassospiraceae</taxon>
        <taxon>Thalassospira</taxon>
    </lineage>
</organism>
<proteinExistence type="predicted"/>
<dbReference type="OrthoDB" id="9803855at2"/>
<sequence length="131" mass="15314">MNTFEHIFDARFSLEQLHNALKEGGELVCATPFLYPIHAYPQDYFRPTDMWWKETLQEIGFIDIKVTPLLWGHFSTGLVCSGTPGPFKTMRLHIALLKDWLYIQLGQNLQKPFIKNISYFSLGFFIEARKK</sequence>
<gene>
    <name evidence="1" type="ORF">TH25_01515</name>
</gene>
<evidence type="ECO:0000313" key="1">
    <source>
        <dbReference type="EMBL" id="RCK54050.1"/>
    </source>
</evidence>
<evidence type="ECO:0000313" key="2">
    <source>
        <dbReference type="Proteomes" id="UP000252517"/>
    </source>
</evidence>
<reference evidence="1 2" key="1">
    <citation type="submission" date="2014-07" db="EMBL/GenBank/DDBJ databases">
        <title>Draft genome sequence of Thalassospira profundimaris S25-3-2.</title>
        <authorList>
            <person name="Lai Q."/>
            <person name="Shao Z."/>
        </authorList>
    </citation>
    <scope>NUCLEOTIDE SEQUENCE [LARGE SCALE GENOMIC DNA]</scope>
    <source>
        <strain evidence="1 2">S25-3-2</strain>
    </source>
</reference>
<protein>
    <recommendedName>
        <fullName evidence="3">Methyltransferase type 11 domain-containing protein</fullName>
    </recommendedName>
</protein>
<dbReference type="RefSeq" id="WP_114086630.1">
    <property type="nucleotide sequence ID" value="NZ_JPWH01000001.1"/>
</dbReference>
<accession>A0A367XLK6</accession>
<dbReference type="SUPFAM" id="SSF53335">
    <property type="entry name" value="S-adenosyl-L-methionine-dependent methyltransferases"/>
    <property type="match status" value="1"/>
</dbReference>
<dbReference type="Gene3D" id="3.40.50.150">
    <property type="entry name" value="Vaccinia Virus protein VP39"/>
    <property type="match status" value="1"/>
</dbReference>
<dbReference type="InterPro" id="IPR029063">
    <property type="entry name" value="SAM-dependent_MTases_sf"/>
</dbReference>